<evidence type="ECO:0008006" key="4">
    <source>
        <dbReference type="Google" id="ProtNLM"/>
    </source>
</evidence>
<evidence type="ECO:0000256" key="1">
    <source>
        <dbReference type="SAM" id="MobiDB-lite"/>
    </source>
</evidence>
<evidence type="ECO:0000313" key="2">
    <source>
        <dbReference type="EMBL" id="KAK3757289.1"/>
    </source>
</evidence>
<gene>
    <name evidence="2" type="ORF">RRG08_054506</name>
</gene>
<comment type="caution">
    <text evidence="2">The sequence shown here is derived from an EMBL/GenBank/DDBJ whole genome shotgun (WGS) entry which is preliminary data.</text>
</comment>
<proteinExistence type="predicted"/>
<protein>
    <recommendedName>
        <fullName evidence="4">Helitron helicase-like domain-containing protein</fullName>
    </recommendedName>
</protein>
<keyword evidence="3" id="KW-1185">Reference proteome</keyword>
<accession>A0AAE1D4Q1</accession>
<name>A0AAE1D4Q1_9GAST</name>
<dbReference type="Proteomes" id="UP001283361">
    <property type="component" value="Unassembled WGS sequence"/>
</dbReference>
<dbReference type="AlphaFoldDB" id="A0AAE1D4Q1"/>
<feature type="region of interest" description="Disordered" evidence="1">
    <location>
        <begin position="82"/>
        <end position="101"/>
    </location>
</feature>
<dbReference type="EMBL" id="JAWDGP010005397">
    <property type="protein sequence ID" value="KAK3757289.1"/>
    <property type="molecule type" value="Genomic_DNA"/>
</dbReference>
<evidence type="ECO:0000313" key="3">
    <source>
        <dbReference type="Proteomes" id="UP001283361"/>
    </source>
</evidence>
<sequence length="101" mass="11790">MTETAFTASLSQLRHMFATILLFCNPSSPVTLWDIFKKQLSEDFYYQLYGDERTTLDNRCTEMALIEINKILTQHKRTLTDFELPESTPTELPMADNDNYD</sequence>
<organism evidence="2 3">
    <name type="scientific">Elysia crispata</name>
    <name type="common">lettuce slug</name>
    <dbReference type="NCBI Taxonomy" id="231223"/>
    <lineage>
        <taxon>Eukaryota</taxon>
        <taxon>Metazoa</taxon>
        <taxon>Spiralia</taxon>
        <taxon>Lophotrochozoa</taxon>
        <taxon>Mollusca</taxon>
        <taxon>Gastropoda</taxon>
        <taxon>Heterobranchia</taxon>
        <taxon>Euthyneura</taxon>
        <taxon>Panpulmonata</taxon>
        <taxon>Sacoglossa</taxon>
        <taxon>Placobranchoidea</taxon>
        <taxon>Plakobranchidae</taxon>
        <taxon>Elysia</taxon>
    </lineage>
</organism>
<reference evidence="2" key="1">
    <citation type="journal article" date="2023" name="G3 (Bethesda)">
        <title>A reference genome for the long-term kleptoplast-retaining sea slug Elysia crispata morphotype clarki.</title>
        <authorList>
            <person name="Eastman K.E."/>
            <person name="Pendleton A.L."/>
            <person name="Shaikh M.A."/>
            <person name="Suttiyut T."/>
            <person name="Ogas R."/>
            <person name="Tomko P."/>
            <person name="Gavelis G."/>
            <person name="Widhalm J.R."/>
            <person name="Wisecaver J.H."/>
        </authorList>
    </citation>
    <scope>NUCLEOTIDE SEQUENCE</scope>
    <source>
        <strain evidence="2">ECLA1</strain>
    </source>
</reference>